<evidence type="ECO:0000256" key="6">
    <source>
        <dbReference type="PROSITE-ProRule" id="PRU00169"/>
    </source>
</evidence>
<evidence type="ECO:0000259" key="8">
    <source>
        <dbReference type="PROSITE" id="PS01124"/>
    </source>
</evidence>
<dbReference type="InterPro" id="IPR003661">
    <property type="entry name" value="HisK_dim/P_dom"/>
</dbReference>
<proteinExistence type="predicted"/>
<accession>A0ABU1TIN9</accession>
<protein>
    <recommendedName>
        <fullName evidence="2">histidine kinase</fullName>
        <ecNumber evidence="2">2.7.13.3</ecNumber>
    </recommendedName>
</protein>
<evidence type="ECO:0000313" key="12">
    <source>
        <dbReference type="Proteomes" id="UP001247620"/>
    </source>
</evidence>
<dbReference type="Gene3D" id="1.10.10.60">
    <property type="entry name" value="Homeodomain-like"/>
    <property type="match status" value="1"/>
</dbReference>
<dbReference type="InterPro" id="IPR036097">
    <property type="entry name" value="HisK_dim/P_sf"/>
</dbReference>
<dbReference type="SMART" id="SM00448">
    <property type="entry name" value="REC"/>
    <property type="match status" value="1"/>
</dbReference>
<evidence type="ECO:0000256" key="5">
    <source>
        <dbReference type="ARBA" id="ARBA00023163"/>
    </source>
</evidence>
<dbReference type="Proteomes" id="UP001247620">
    <property type="component" value="Unassembled WGS sequence"/>
</dbReference>
<dbReference type="InterPro" id="IPR001789">
    <property type="entry name" value="Sig_transdc_resp-reg_receiver"/>
</dbReference>
<evidence type="ECO:0000259" key="10">
    <source>
        <dbReference type="PROSITE" id="PS50110"/>
    </source>
</evidence>
<reference evidence="11 12" key="1">
    <citation type="submission" date="2023-07" db="EMBL/GenBank/DDBJ databases">
        <title>Sorghum-associated microbial communities from plants grown in Nebraska, USA.</title>
        <authorList>
            <person name="Schachtman D."/>
        </authorList>
    </citation>
    <scope>NUCLEOTIDE SEQUENCE [LARGE SCALE GENOMIC DNA]</scope>
    <source>
        <strain evidence="11 12">3262</strain>
    </source>
</reference>
<feature type="domain" description="Response regulatory" evidence="10">
    <location>
        <begin position="1088"/>
        <end position="1203"/>
    </location>
</feature>
<evidence type="ECO:0000259" key="9">
    <source>
        <dbReference type="PROSITE" id="PS50109"/>
    </source>
</evidence>
<dbReference type="InterPro" id="IPR011123">
    <property type="entry name" value="Y_Y_Y"/>
</dbReference>
<dbReference type="PROSITE" id="PS01124">
    <property type="entry name" value="HTH_ARAC_FAMILY_2"/>
    <property type="match status" value="1"/>
</dbReference>
<feature type="domain" description="HTH araC/xylS-type" evidence="8">
    <location>
        <begin position="1235"/>
        <end position="1334"/>
    </location>
</feature>
<dbReference type="SUPFAM" id="SSF47384">
    <property type="entry name" value="Homodimeric domain of signal transducing histidine kinase"/>
    <property type="match status" value="1"/>
</dbReference>
<sequence length="1354" mass="153579">MITAFKYWVFCFIFLGAFTQSYAADFPVKYLGIEQGLSNNAVTCITKDKYGFMWMGTYDGLNRYDGYMFKVFRNIWGDKNSLINNHIKALGACGSRIYVGTEKGLMFFDYSDSRFHTLYCYNQQHQPIKIGFNINDIATDKAGNVYVANGAYGLLKFRRTDTVGTEILYSASKRHYGTQAVIIDKTGGLWVLVTGIGLGKYDAANKGIAIVTKDLAYSGCLTTGQQGKLIAGSGNKLFIYDPVTRKTTKVDTGLNKLTSNNIFSLTTTKNGDVWIATNGGGIKVWTPSTNNFTYINAGETPNSLRSSAVDAVYEDDESRIWIATLRGGVNIIDRKPTPFHLFTHDAFNKNSVVNNFILSFCEDKHHNVWVGTDGGGLSYWDTKSNTFKTYVHQNTAGSISSNFVVSIVNDYTNQIWVATFNGGIDAFNSTSNSFKHYRCYNPVTRTEERNFWKLYEDSKHRLWAGSTWGGALFLYNRAKDEFELFDSSLINIHTLYEDHAGNLWAGNYNSLIKIDVLHKKHQSYFIGQAIRALNEDNKHNLWVGTDGGGLLQYNISTRQYKRYTELAGLPSNTILNILVDNAGNLWCSTYNGLTSFNVLTKKITNYSASDGLQSNQFNYNAALKLTSGKMLFGGIKGFNLFAPDSISPYTHQPRLMLSDFKINNVSIEYNGAYTRQQPLNELKKVTIPFSQATLNISYTALEYSFPEKISYAYYLEGWDHGWNYVGKLKSAYFSRLNEGTYTLKIKATNTEGQWVAAPIAIKIIVLPPWYRTWWAFLIYMSLLFTAGYGFYNYRVNQTRLKFKVKLANLQVEKEKELNEKKLTFFTNVSHEFRTPLTLIINPIKDLLNQGIGNADELGSIYRNARRLLGLVDHLLLFRKTESESALLQVSKLNFVSLCNEVYSCFIQQAKIKHLNYCLESEVESIEVYGDLEKIEIALFNLISNAIKFTPDHGSIHIVLEHDDLHAYFKIMDNGIGINADVGDRLFDKFYQAKDKNYFRKGFGIGLYLVKVFIESHKGNISYSNNLSGGTTFVLALPKGKEHFSGDAIVDDVVPDYTYINELIDNDSKDIEQEEDMGVLELFSSARHTLMVIDDNDEIRSYIKKIFTPGYTVIEAQNGVVGLELIKKHMPDVVISDIIMGGISGLDLCRLTKADQAISHIPVILLTGDTTPDIMLKSIEEGAIDFLRKPFDKELLIARVKSVLRNKTELQNYFYEEVTKKSASRCISQENKDFLNNCISVIEHYFADDKFDVYLLAKEVGISYPTLFKRLKNITGQSVSNFIRFVRLRKAAELLIQTNCNVNEAAFQVGFSDIKYFREQFFKQYGINPSEFIKKHRASFQISYRMNEFDKNTSG</sequence>
<dbReference type="Gene3D" id="1.10.287.130">
    <property type="match status" value="1"/>
</dbReference>
<dbReference type="EMBL" id="JAVDUU010000005">
    <property type="protein sequence ID" value="MDR6945094.1"/>
    <property type="molecule type" value="Genomic_DNA"/>
</dbReference>
<keyword evidence="5" id="KW-0804">Transcription</keyword>
<dbReference type="InterPro" id="IPR005467">
    <property type="entry name" value="His_kinase_dom"/>
</dbReference>
<feature type="domain" description="Histidine kinase" evidence="9">
    <location>
        <begin position="827"/>
        <end position="1040"/>
    </location>
</feature>
<dbReference type="PROSITE" id="PS50110">
    <property type="entry name" value="RESPONSE_REGULATORY"/>
    <property type="match status" value="1"/>
</dbReference>
<evidence type="ECO:0000256" key="3">
    <source>
        <dbReference type="ARBA" id="ARBA00022553"/>
    </source>
</evidence>
<dbReference type="GO" id="GO:0016301">
    <property type="term" value="F:kinase activity"/>
    <property type="evidence" value="ECO:0007669"/>
    <property type="project" value="UniProtKB-KW"/>
</dbReference>
<dbReference type="CDD" id="cd00082">
    <property type="entry name" value="HisKA"/>
    <property type="match status" value="1"/>
</dbReference>
<evidence type="ECO:0000256" key="4">
    <source>
        <dbReference type="ARBA" id="ARBA00023015"/>
    </source>
</evidence>
<dbReference type="InterPro" id="IPR018060">
    <property type="entry name" value="HTH_AraC"/>
</dbReference>
<keyword evidence="11" id="KW-0808">Transferase</keyword>
<dbReference type="SUPFAM" id="SSF52172">
    <property type="entry name" value="CheY-like"/>
    <property type="match status" value="1"/>
</dbReference>
<dbReference type="InterPro" id="IPR011006">
    <property type="entry name" value="CheY-like_superfamily"/>
</dbReference>
<dbReference type="Pfam" id="PF00512">
    <property type="entry name" value="HisKA"/>
    <property type="match status" value="1"/>
</dbReference>
<dbReference type="SMART" id="SM00342">
    <property type="entry name" value="HTH_ARAC"/>
    <property type="match status" value="1"/>
</dbReference>
<evidence type="ECO:0000256" key="2">
    <source>
        <dbReference type="ARBA" id="ARBA00012438"/>
    </source>
</evidence>
<dbReference type="Pfam" id="PF07494">
    <property type="entry name" value="Reg_prop"/>
    <property type="match status" value="4"/>
</dbReference>
<feature type="chain" id="PRO_5045095739" description="histidine kinase" evidence="7">
    <location>
        <begin position="24"/>
        <end position="1354"/>
    </location>
</feature>
<keyword evidence="11" id="KW-0418">Kinase</keyword>
<dbReference type="PANTHER" id="PTHR43547">
    <property type="entry name" value="TWO-COMPONENT HISTIDINE KINASE"/>
    <property type="match status" value="1"/>
</dbReference>
<dbReference type="SMART" id="SM00388">
    <property type="entry name" value="HisKA"/>
    <property type="match status" value="1"/>
</dbReference>
<feature type="modified residue" description="4-aspartylphosphate" evidence="6">
    <location>
        <position position="1136"/>
    </location>
</feature>
<dbReference type="CDD" id="cd00156">
    <property type="entry name" value="REC"/>
    <property type="match status" value="1"/>
</dbReference>
<dbReference type="Gene3D" id="2.130.10.10">
    <property type="entry name" value="YVTN repeat-like/Quinoprotein amine dehydrogenase"/>
    <property type="match status" value="2"/>
</dbReference>
<dbReference type="InterPro" id="IPR011110">
    <property type="entry name" value="Reg_prop"/>
</dbReference>
<dbReference type="Gene3D" id="3.40.50.2300">
    <property type="match status" value="1"/>
</dbReference>
<dbReference type="PROSITE" id="PS50109">
    <property type="entry name" value="HIS_KIN"/>
    <property type="match status" value="1"/>
</dbReference>
<keyword evidence="7" id="KW-0732">Signal</keyword>
<dbReference type="InterPro" id="IPR003594">
    <property type="entry name" value="HATPase_dom"/>
</dbReference>
<evidence type="ECO:0000256" key="7">
    <source>
        <dbReference type="SAM" id="SignalP"/>
    </source>
</evidence>
<feature type="signal peptide" evidence="7">
    <location>
        <begin position="1"/>
        <end position="23"/>
    </location>
</feature>
<gene>
    <name evidence="11" type="ORF">J2W55_004962</name>
</gene>
<keyword evidence="4" id="KW-0805">Transcription regulation</keyword>
<dbReference type="Pfam" id="PF02518">
    <property type="entry name" value="HATPase_c"/>
    <property type="match status" value="1"/>
</dbReference>
<evidence type="ECO:0000256" key="1">
    <source>
        <dbReference type="ARBA" id="ARBA00000085"/>
    </source>
</evidence>
<dbReference type="Gene3D" id="3.30.565.10">
    <property type="entry name" value="Histidine kinase-like ATPase, C-terminal domain"/>
    <property type="match status" value="1"/>
</dbReference>
<dbReference type="InterPro" id="IPR013783">
    <property type="entry name" value="Ig-like_fold"/>
</dbReference>
<dbReference type="PRINTS" id="PR00344">
    <property type="entry name" value="BCTRLSENSOR"/>
</dbReference>
<comment type="caution">
    <text evidence="11">The sequence shown here is derived from an EMBL/GenBank/DDBJ whole genome shotgun (WGS) entry which is preliminary data.</text>
</comment>
<organism evidence="11 12">
    <name type="scientific">Mucilaginibacter pocheonensis</name>
    <dbReference type="NCBI Taxonomy" id="398050"/>
    <lineage>
        <taxon>Bacteria</taxon>
        <taxon>Pseudomonadati</taxon>
        <taxon>Bacteroidota</taxon>
        <taxon>Sphingobacteriia</taxon>
        <taxon>Sphingobacteriales</taxon>
        <taxon>Sphingobacteriaceae</taxon>
        <taxon>Mucilaginibacter</taxon>
    </lineage>
</organism>
<dbReference type="CDD" id="cd00075">
    <property type="entry name" value="HATPase"/>
    <property type="match status" value="1"/>
</dbReference>
<dbReference type="InterPro" id="IPR009057">
    <property type="entry name" value="Homeodomain-like_sf"/>
</dbReference>
<dbReference type="SMART" id="SM00387">
    <property type="entry name" value="HATPase_c"/>
    <property type="match status" value="1"/>
</dbReference>
<evidence type="ECO:0000313" key="11">
    <source>
        <dbReference type="EMBL" id="MDR6945094.1"/>
    </source>
</evidence>
<dbReference type="Gene3D" id="2.60.40.10">
    <property type="entry name" value="Immunoglobulins"/>
    <property type="match status" value="1"/>
</dbReference>
<comment type="catalytic activity">
    <reaction evidence="1">
        <text>ATP + protein L-histidine = ADP + protein N-phospho-L-histidine.</text>
        <dbReference type="EC" id="2.7.13.3"/>
    </reaction>
</comment>
<dbReference type="SUPFAM" id="SSF55874">
    <property type="entry name" value="ATPase domain of HSP90 chaperone/DNA topoisomerase II/histidine kinase"/>
    <property type="match status" value="1"/>
</dbReference>
<dbReference type="Pfam" id="PF07495">
    <property type="entry name" value="Y_Y_Y"/>
    <property type="match status" value="1"/>
</dbReference>
<dbReference type="PANTHER" id="PTHR43547:SF2">
    <property type="entry name" value="HYBRID SIGNAL TRANSDUCTION HISTIDINE KINASE C"/>
    <property type="match status" value="1"/>
</dbReference>
<dbReference type="Pfam" id="PF12833">
    <property type="entry name" value="HTH_18"/>
    <property type="match status" value="1"/>
</dbReference>
<dbReference type="InterPro" id="IPR004358">
    <property type="entry name" value="Sig_transdc_His_kin-like_C"/>
</dbReference>
<dbReference type="RefSeq" id="WP_310102478.1">
    <property type="nucleotide sequence ID" value="NZ_JAVDUU010000005.1"/>
</dbReference>
<name>A0ABU1TIN9_9SPHI</name>
<dbReference type="SUPFAM" id="SSF63829">
    <property type="entry name" value="Calcium-dependent phosphotriesterase"/>
    <property type="match status" value="2"/>
</dbReference>
<keyword evidence="12" id="KW-1185">Reference proteome</keyword>
<dbReference type="SUPFAM" id="SSF46689">
    <property type="entry name" value="Homeodomain-like"/>
    <property type="match status" value="1"/>
</dbReference>
<dbReference type="Pfam" id="PF00072">
    <property type="entry name" value="Response_reg"/>
    <property type="match status" value="1"/>
</dbReference>
<dbReference type="InterPro" id="IPR015943">
    <property type="entry name" value="WD40/YVTN_repeat-like_dom_sf"/>
</dbReference>
<keyword evidence="3 6" id="KW-0597">Phosphoprotein</keyword>
<dbReference type="EC" id="2.7.13.3" evidence="2"/>
<dbReference type="InterPro" id="IPR036890">
    <property type="entry name" value="HATPase_C_sf"/>
</dbReference>